<evidence type="ECO:0000259" key="11">
    <source>
        <dbReference type="Pfam" id="PF00535"/>
    </source>
</evidence>
<dbReference type="OrthoDB" id="8666056at2"/>
<feature type="transmembrane region" description="Helical" evidence="10">
    <location>
        <begin position="414"/>
        <end position="434"/>
    </location>
</feature>
<dbReference type="Gene3D" id="3.90.550.10">
    <property type="entry name" value="Spore Coat Polysaccharide Biosynthesis Protein SpsA, Chain A"/>
    <property type="match status" value="1"/>
</dbReference>
<evidence type="ECO:0000256" key="7">
    <source>
        <dbReference type="ARBA" id="ARBA00023136"/>
    </source>
</evidence>
<dbReference type="InterPro" id="IPR004268">
    <property type="entry name" value="MurJ"/>
</dbReference>
<keyword evidence="13" id="KW-1185">Reference proteome</keyword>
<dbReference type="GO" id="GO:0005886">
    <property type="term" value="C:plasma membrane"/>
    <property type="evidence" value="ECO:0007669"/>
    <property type="project" value="UniProtKB-SubCell"/>
</dbReference>
<dbReference type="InterPro" id="IPR050834">
    <property type="entry name" value="Glycosyltransf_2"/>
</dbReference>
<feature type="transmembrane region" description="Helical" evidence="10">
    <location>
        <begin position="702"/>
        <end position="720"/>
    </location>
</feature>
<keyword evidence="5" id="KW-0573">Peptidoglycan synthesis</keyword>
<evidence type="ECO:0000256" key="4">
    <source>
        <dbReference type="ARBA" id="ARBA00022960"/>
    </source>
</evidence>
<evidence type="ECO:0000256" key="10">
    <source>
        <dbReference type="SAM" id="Phobius"/>
    </source>
</evidence>
<comment type="similarity">
    <text evidence="9">Belongs to the MurJ/MviN family.</text>
</comment>
<feature type="transmembrane region" description="Helical" evidence="10">
    <location>
        <begin position="446"/>
        <end position="467"/>
    </location>
</feature>
<dbReference type="GO" id="GO:0009252">
    <property type="term" value="P:peptidoglycan biosynthetic process"/>
    <property type="evidence" value="ECO:0007669"/>
    <property type="project" value="UniProtKB-KW"/>
</dbReference>
<dbReference type="SUPFAM" id="SSF53448">
    <property type="entry name" value="Nucleotide-diphospho-sugar transferases"/>
    <property type="match status" value="1"/>
</dbReference>
<organism evidence="12 13">
    <name type="scientific">Formivibrio citricus</name>
    <dbReference type="NCBI Taxonomy" id="83765"/>
    <lineage>
        <taxon>Bacteria</taxon>
        <taxon>Pseudomonadati</taxon>
        <taxon>Pseudomonadota</taxon>
        <taxon>Betaproteobacteria</taxon>
        <taxon>Neisseriales</taxon>
        <taxon>Chitinibacteraceae</taxon>
        <taxon>Formivibrio</taxon>
    </lineage>
</organism>
<dbReference type="InterPro" id="IPR029044">
    <property type="entry name" value="Nucleotide-diphossugar_trans"/>
</dbReference>
<feature type="transmembrane region" description="Helical" evidence="10">
    <location>
        <begin position="726"/>
        <end position="746"/>
    </location>
</feature>
<dbReference type="Pfam" id="PF03023">
    <property type="entry name" value="MurJ"/>
    <property type="match status" value="1"/>
</dbReference>
<keyword evidence="6 10" id="KW-1133">Transmembrane helix</keyword>
<dbReference type="AlphaFoldDB" id="A0A1I4XX01"/>
<feature type="transmembrane region" description="Helical" evidence="10">
    <location>
        <begin position="479"/>
        <end position="498"/>
    </location>
</feature>
<proteinExistence type="inferred from homology"/>
<comment type="function">
    <text evidence="8">Involved in peptidoglycan biosynthesis. Transports lipid-linked peptidoglycan precursors from the inner to the outer leaflet of the cytoplasmic membrane.</text>
</comment>
<feature type="transmembrane region" description="Helical" evidence="10">
    <location>
        <begin position="504"/>
        <end position="526"/>
    </location>
</feature>
<dbReference type="STRING" id="83765.SAMN05660284_01161"/>
<evidence type="ECO:0000256" key="9">
    <source>
        <dbReference type="ARBA" id="ARBA00061532"/>
    </source>
</evidence>
<feature type="transmembrane region" description="Helical" evidence="10">
    <location>
        <begin position="628"/>
        <end position="648"/>
    </location>
</feature>
<reference evidence="13" key="1">
    <citation type="submission" date="2016-10" db="EMBL/GenBank/DDBJ databases">
        <authorList>
            <person name="Varghese N."/>
            <person name="Submissions S."/>
        </authorList>
    </citation>
    <scope>NUCLEOTIDE SEQUENCE [LARGE SCALE GENOMIC DNA]</scope>
    <source>
        <strain evidence="13">DSM 6150</strain>
    </source>
</reference>
<feature type="transmembrane region" description="Helical" evidence="10">
    <location>
        <begin position="758"/>
        <end position="776"/>
    </location>
</feature>
<dbReference type="EMBL" id="FOVE01000006">
    <property type="protein sequence ID" value="SFN30398.1"/>
    <property type="molecule type" value="Genomic_DNA"/>
</dbReference>
<dbReference type="CDD" id="cd00761">
    <property type="entry name" value="Glyco_tranf_GTA_type"/>
    <property type="match status" value="1"/>
</dbReference>
<feature type="domain" description="Glycosyltransferase 2-like" evidence="11">
    <location>
        <begin position="9"/>
        <end position="135"/>
    </location>
</feature>
<feature type="transmembrane region" description="Helical" evidence="10">
    <location>
        <begin position="547"/>
        <end position="568"/>
    </location>
</feature>
<keyword evidence="4" id="KW-0133">Cell shape</keyword>
<dbReference type="PANTHER" id="PTHR43685:SF2">
    <property type="entry name" value="GLYCOSYLTRANSFERASE 2-LIKE DOMAIN-CONTAINING PROTEIN"/>
    <property type="match status" value="1"/>
</dbReference>
<accession>A0A1I4XX01</accession>
<evidence type="ECO:0000256" key="3">
    <source>
        <dbReference type="ARBA" id="ARBA00022692"/>
    </source>
</evidence>
<keyword evidence="3 10" id="KW-0812">Transmembrane</keyword>
<evidence type="ECO:0000256" key="2">
    <source>
        <dbReference type="ARBA" id="ARBA00022475"/>
    </source>
</evidence>
<evidence type="ECO:0000256" key="1">
    <source>
        <dbReference type="ARBA" id="ARBA00004651"/>
    </source>
</evidence>
<dbReference type="GO" id="GO:0008360">
    <property type="term" value="P:regulation of cell shape"/>
    <property type="evidence" value="ECO:0007669"/>
    <property type="project" value="UniProtKB-KW"/>
</dbReference>
<comment type="subcellular location">
    <subcellularLocation>
        <location evidence="1">Cell membrane</location>
        <topology evidence="1">Multi-pass membrane protein</topology>
    </subcellularLocation>
</comment>
<dbReference type="InterPro" id="IPR001173">
    <property type="entry name" value="Glyco_trans_2-like"/>
</dbReference>
<evidence type="ECO:0000256" key="6">
    <source>
        <dbReference type="ARBA" id="ARBA00022989"/>
    </source>
</evidence>
<feature type="transmembrane region" description="Helical" evidence="10">
    <location>
        <begin position="368"/>
        <end position="393"/>
    </location>
</feature>
<feature type="transmembrane region" description="Helical" evidence="10">
    <location>
        <begin position="240"/>
        <end position="258"/>
    </location>
</feature>
<name>A0A1I4XX01_9NEIS</name>
<keyword evidence="7 10" id="KW-0472">Membrane</keyword>
<dbReference type="Proteomes" id="UP000242869">
    <property type="component" value="Unassembled WGS sequence"/>
</dbReference>
<feature type="transmembrane region" description="Helical" evidence="10">
    <location>
        <begin position="328"/>
        <end position="348"/>
    </location>
</feature>
<gene>
    <name evidence="12" type="ORF">SAMN05660284_01161</name>
</gene>
<sequence length="812" mass="89635">MGIALNKVCVIIPCYRDSATLARALDSVRAQTHPVDEIIVVNDNSPETEAIEAVLQAYPEVTYVKNPENVGLAATRNNGVRVAKSEIISFLDADDELHPQKIEFQLRKLCDKGAVACRVAKTTINTRPPVNLYSAKKIRTVKVNHTKRMRFGNHLTGASMMLEKSLFMSLGGYDANLRSCEDFDLWFRLLDAGVEVVDIQLPLYFYYYNECGLSKNYVNISHWELEVVKKFLQRNGICPGSFWSGGFVLFVWMARHFIRSKMPGNEILQDRIRENVSYLGMHWFWRVLMNFADRVGFWKLWARVDLKSRADSNAGRDCNVMNFSFAKIFNAGIWVGGLTALGYLGLMFRDILMARCFGVGEAVSLYQLGSVLPMFLASVLAGPVNATLVPEIVRRRTILSDRENSVWFSDVSRTIFLGMLLVSIFTFFSCLVYSLHREFAVNRGGYFVMLLLMSCAMLAMSGNVVLGNAALNSIGRARVASLAQAVVPVCAIIPLLLWSDSLGVISVGMGMLLGQLANFLIIKWILSGCGFPLEIGKPVRWKIVDKIAVRQYVAMVVMSICLFATPLIGTALAELIGHAAVSAYTLGSKVAVFCNGIVTVTLGFVVLPRFSRDISSGMDESARTLLRLAFSFLSIVSFVFVVALFFLSKNIVQLVFVGGAFLPSDVDVVSQVMSYSSLQLPFFAACMLLLNYALAQRRVGKIFITAFLGQILGVAMSFWFKDRYGVGGVTLGLAAGMALSSIMLLVDAVFSKNIEPLSAVRVICTWVGLALALLLFENGQPGLAVFAMAMALLGFVFETAWSIRMVLVSKRA</sequence>
<evidence type="ECO:0000256" key="8">
    <source>
        <dbReference type="ARBA" id="ARBA00060041"/>
    </source>
</evidence>
<dbReference type="PANTHER" id="PTHR43685">
    <property type="entry name" value="GLYCOSYLTRANSFERASE"/>
    <property type="match status" value="1"/>
</dbReference>
<evidence type="ECO:0000313" key="13">
    <source>
        <dbReference type="Proteomes" id="UP000242869"/>
    </source>
</evidence>
<keyword evidence="2" id="KW-1003">Cell membrane</keyword>
<evidence type="ECO:0000256" key="5">
    <source>
        <dbReference type="ARBA" id="ARBA00022984"/>
    </source>
</evidence>
<evidence type="ECO:0000313" key="12">
    <source>
        <dbReference type="EMBL" id="SFN30398.1"/>
    </source>
</evidence>
<feature type="transmembrane region" description="Helical" evidence="10">
    <location>
        <begin position="782"/>
        <end position="803"/>
    </location>
</feature>
<protein>
    <submittedName>
        <fullName evidence="12">Peptidoglycan biosynthesis protein MviN/MurJ, putative lipid II flippase</fullName>
    </submittedName>
</protein>
<feature type="transmembrane region" description="Helical" evidence="10">
    <location>
        <begin position="588"/>
        <end position="607"/>
    </location>
</feature>
<dbReference type="Pfam" id="PF00535">
    <property type="entry name" value="Glycos_transf_2"/>
    <property type="match status" value="1"/>
</dbReference>
<feature type="transmembrane region" description="Helical" evidence="10">
    <location>
        <begin position="668"/>
        <end position="690"/>
    </location>
</feature>